<dbReference type="Pfam" id="PF20129">
    <property type="entry name" value="DUF6519"/>
    <property type="match status" value="2"/>
</dbReference>
<evidence type="ECO:0000313" key="1">
    <source>
        <dbReference type="EMBL" id="MBO0654502.1"/>
    </source>
</evidence>
<keyword evidence="2" id="KW-1185">Reference proteome</keyword>
<proteinExistence type="predicted"/>
<organism evidence="1 2">
    <name type="scientific">Streptomyces triculaminicus</name>
    <dbReference type="NCBI Taxonomy" id="2816232"/>
    <lineage>
        <taxon>Bacteria</taxon>
        <taxon>Bacillati</taxon>
        <taxon>Actinomycetota</taxon>
        <taxon>Actinomycetes</taxon>
        <taxon>Kitasatosporales</taxon>
        <taxon>Streptomycetaceae</taxon>
        <taxon>Streptomyces</taxon>
    </lineage>
</organism>
<dbReference type="AlphaFoldDB" id="A0A939FR41"/>
<evidence type="ECO:0000313" key="2">
    <source>
        <dbReference type="Proteomes" id="UP000664781"/>
    </source>
</evidence>
<dbReference type="RefSeq" id="WP_207247648.1">
    <property type="nucleotide sequence ID" value="NZ_JAFMOF010000002.1"/>
</dbReference>
<gene>
    <name evidence="1" type="ORF">J1792_17445</name>
</gene>
<accession>A0A939FR41</accession>
<dbReference type="InterPro" id="IPR045392">
    <property type="entry name" value="DUF6519"/>
</dbReference>
<sequence length="769" mass="82584">MKADTSRSTFDPAKHFRQVFRQQGRVDLDADWNEQQDIHDHLRTATTAHLVGPAGGPAAAAAFALTTHGTGLSVSNGRYYVDGVLVECDGPSSGTDVWAQQDLPPNAPIIRLKDGNDVPGPTPPPGRYLVYLHVWDLHRTALEEEAVREVALGGPDSTTRVKTVWQVKLLQLGNLTDPVDCTVDTPEWQALTAASTGRMEARAEPAEETGGDPCIVPAGAGFRGVENQHYRVEIHRGGDAGEATFIWARDNASTAVTWVSGPDPKGAITVAGPGRDAVLGFTSGMWVELTDDKRELLGGRGKLVRLKEVIGNRLTLEDPTGIDIADFPLRPRVRRWEAAEQPVARPATGDGWVALESGVQVRFAAARYRTGDHWLIPARTHLADILWPRGSDGTTPLPQEPKGIRHRFAKLAVVTFDGTQWKDPHDCRELFPDLTQLVTLRAVSGDGQTVLPVAGSTPTLVEVPEPIVVGVSNGGLPVPGARVRFSVRPGEGRVAGAGDKTVVTTDGQGQATVSWELRLGVETQTLRAELLDAADRPTGLPAVFNASLLTAERTSYTPNNSCPDLAAAVTVQQAIDTLCRRPAGLPEQQGVHVTNVAGGGFDLLRNNATVALGSLSQKIVVDVDQSLDPDTVSRATCAVTVELPYPLTAQDQAAWGAEPAVKAAGFQTLTVEAAIATESSDTVITWQPTDMASTFLKKVLKRMRDLNMDPKVLARLVLKGSFIMSADRRLHLDGDTFLGAEAGSLDIHLPSGDDRRGGTFELWFWIKEG</sequence>
<comment type="caution">
    <text evidence="1">The sequence shown here is derived from an EMBL/GenBank/DDBJ whole genome shotgun (WGS) entry which is preliminary data.</text>
</comment>
<dbReference type="Proteomes" id="UP000664781">
    <property type="component" value="Unassembled WGS sequence"/>
</dbReference>
<protein>
    <submittedName>
        <fullName evidence="1">Uncharacterized protein</fullName>
    </submittedName>
</protein>
<dbReference type="EMBL" id="JAFMOF010000002">
    <property type="protein sequence ID" value="MBO0654502.1"/>
    <property type="molecule type" value="Genomic_DNA"/>
</dbReference>
<name>A0A939FR41_9ACTN</name>
<reference evidence="1" key="1">
    <citation type="submission" date="2021-03" db="EMBL/GenBank/DDBJ databases">
        <title>Streptomyces strains.</title>
        <authorList>
            <person name="Lund M.B."/>
            <person name="Toerring T."/>
        </authorList>
    </citation>
    <scope>NUCLEOTIDE SEQUENCE</scope>
    <source>
        <strain evidence="1">JCM 4242</strain>
    </source>
</reference>